<keyword evidence="4" id="KW-1185">Reference proteome</keyword>
<dbReference type="InterPro" id="IPR036291">
    <property type="entry name" value="NAD(P)-bd_dom_sf"/>
</dbReference>
<dbReference type="SUPFAM" id="SSF51735">
    <property type="entry name" value="NAD(P)-binding Rossmann-fold domains"/>
    <property type="match status" value="3"/>
</dbReference>
<feature type="domain" description="Enoyl reductase (ER)" evidence="2">
    <location>
        <begin position="715"/>
        <end position="1026"/>
    </location>
</feature>
<dbReference type="InterPro" id="IPR020843">
    <property type="entry name" value="ER"/>
</dbReference>
<dbReference type="Proteomes" id="UP000583929">
    <property type="component" value="Unassembled WGS sequence"/>
</dbReference>
<dbReference type="SUPFAM" id="SSF50129">
    <property type="entry name" value="GroES-like"/>
    <property type="match status" value="3"/>
</dbReference>
<evidence type="ECO:0000313" key="4">
    <source>
        <dbReference type="Proteomes" id="UP000583929"/>
    </source>
</evidence>
<dbReference type="CDD" id="cd08267">
    <property type="entry name" value="MDR1"/>
    <property type="match status" value="3"/>
</dbReference>
<dbReference type="InterPro" id="IPR013154">
    <property type="entry name" value="ADH-like_N"/>
</dbReference>
<dbReference type="InterPro" id="IPR052733">
    <property type="entry name" value="Chloroplast_QOR"/>
</dbReference>
<dbReference type="EMBL" id="JAATIQ010000246">
    <property type="protein sequence ID" value="KAF4367543.1"/>
    <property type="molecule type" value="Genomic_DNA"/>
</dbReference>
<dbReference type="Pfam" id="PF08240">
    <property type="entry name" value="ADH_N"/>
    <property type="match status" value="3"/>
</dbReference>
<reference evidence="3 4" key="1">
    <citation type="journal article" date="2020" name="bioRxiv">
        <title>Sequence and annotation of 42 cannabis genomes reveals extensive copy number variation in cannabinoid synthesis and pathogen resistance genes.</title>
        <authorList>
            <person name="Mckernan K.J."/>
            <person name="Helbert Y."/>
            <person name="Kane L.T."/>
            <person name="Ebling H."/>
            <person name="Zhang L."/>
            <person name="Liu B."/>
            <person name="Eaton Z."/>
            <person name="Mclaughlin S."/>
            <person name="Kingan S."/>
            <person name="Baybayan P."/>
            <person name="Concepcion G."/>
            <person name="Jordan M."/>
            <person name="Riva A."/>
            <person name="Barbazuk W."/>
            <person name="Harkins T."/>
        </authorList>
    </citation>
    <scope>NUCLEOTIDE SEQUENCE [LARGE SCALE GENOMIC DNA]</scope>
    <source>
        <strain evidence="4">cv. Jamaican Lion 4</strain>
        <tissue evidence="3">Leaf</tissue>
    </source>
</reference>
<feature type="chain" id="PRO_5029479418" description="Enoyl reductase (ER) domain-containing protein" evidence="1">
    <location>
        <begin position="20"/>
        <end position="1029"/>
    </location>
</feature>
<accession>A0A7J6F9Z5</accession>
<feature type="signal peptide" evidence="1">
    <location>
        <begin position="1"/>
        <end position="19"/>
    </location>
</feature>
<dbReference type="AlphaFoldDB" id="A0A7J6F9Z5"/>
<sequence length="1029" mass="109035">MNLSIAIVIIVLLNKLIKSRQLICVINSVLEMGSFTAKKLMHGIQYDRYGGGAAALKHVEVGVPSPKKNEVLIKSEAVAINPFDCRIQKGVARPIFLPRKFPHIPCTDVAGEIVETGHGVTKFKPGDKVVANVPFTIGGGLAEFFVASESLTVARPPQVSAAEAAGLPTAGLTAHAALTQAAGINLDNDNDGNGNKHEINILITAASGGVGHYAVQLAKLRQNTHVTATCGARNIEFVKSLGADEVLDYTTPEGSALKSPSGRKYDVVIHCAEARISWSTFEPNLNKNGKVIDLTPGPAAFLTSALKKVTFSSKKLVPFFLSVKGENLEYVVGLVKEGKLRTVIDSKHPLSKGEDGWAKSINGHATGKIIVEPWHQFLGIMASLAGKLMQALQFDSYGGGASALKHVEVPVPTPKKNEILVKMEALALNPVDWKIQKGMLRPLFPRKFPYIPGTDVAGEVVEVGQGVNKFKAGDKVLTFLGQANGGGLAEFVVAGENLTVARPPEVSAAEAAGLLVAGLTAHQALTQSAGIKLDGTGEQKNILITAASGGVGQYAVQLAKLGNTHVTATCGARNIELVKSLGADEILDYKTPEGAALKSPSGRKYDAVIHCATGIPWSTFEPNLSKNGKVIDITPGPAALLTFALKKVTFSSKQLVPLLMSAKSENMEYLLNLVKEGKLKTVIDSKHPLSKAEDAWAKNMAEKLMQAVQYNGYGGGASGLKHVEVPIPNPNKDEILLKVEAASINPFDWKVQKGMLRPFLPRKFPYTPCNDVSGEVVDVGAGVKNFKTGDKVIAMLNPLIGGGLAQFAAAKESITVTRPREVSAADAASLPVAGLTALQALSQSAGVKLDGSGQPVNILVTAASGGVGHYAVQLAKLGNTHVTATCGARNVKLVKKLGADEVLDYKTPEGEALISPSGRKYDAVIHCATDIPWSIFEPNLSTNGKVIDITPGLSSMATFALKKLTFSKKQLVPLFLNPKGENLDYLVKLVKEKKLKTVIDSKYPLTKAEDAWAKSMDGHATGKIIVEPK</sequence>
<dbReference type="PANTHER" id="PTHR44013">
    <property type="entry name" value="ZINC-TYPE ALCOHOL DEHYDROGENASE-LIKE PROTEIN C16A3.02C"/>
    <property type="match status" value="1"/>
</dbReference>
<proteinExistence type="predicted"/>
<keyword evidence="1" id="KW-0732">Signal</keyword>
<comment type="caution">
    <text evidence="3">The sequence shown here is derived from an EMBL/GenBank/DDBJ whole genome shotgun (WGS) entry which is preliminary data.</text>
</comment>
<name>A0A7J6F9Z5_CANSA</name>
<evidence type="ECO:0000259" key="2">
    <source>
        <dbReference type="SMART" id="SM00829"/>
    </source>
</evidence>
<dbReference type="InterPro" id="IPR011032">
    <property type="entry name" value="GroES-like_sf"/>
</dbReference>
<dbReference type="SMART" id="SM00829">
    <property type="entry name" value="PKS_ER"/>
    <property type="match status" value="1"/>
</dbReference>
<protein>
    <recommendedName>
        <fullName evidence="2">Enoyl reductase (ER) domain-containing protein</fullName>
    </recommendedName>
</protein>
<dbReference type="PANTHER" id="PTHR44013:SF1">
    <property type="entry name" value="ZINC-TYPE ALCOHOL DEHYDROGENASE-LIKE PROTEIN C16A3.02C"/>
    <property type="match status" value="1"/>
</dbReference>
<dbReference type="Gene3D" id="3.90.180.10">
    <property type="entry name" value="Medium-chain alcohol dehydrogenases, catalytic domain"/>
    <property type="match status" value="3"/>
</dbReference>
<dbReference type="Gene3D" id="3.40.50.720">
    <property type="entry name" value="NAD(P)-binding Rossmann-like Domain"/>
    <property type="match status" value="3"/>
</dbReference>
<evidence type="ECO:0000313" key="3">
    <source>
        <dbReference type="EMBL" id="KAF4367543.1"/>
    </source>
</evidence>
<organism evidence="3 4">
    <name type="scientific">Cannabis sativa</name>
    <name type="common">Hemp</name>
    <name type="synonym">Marijuana</name>
    <dbReference type="NCBI Taxonomy" id="3483"/>
    <lineage>
        <taxon>Eukaryota</taxon>
        <taxon>Viridiplantae</taxon>
        <taxon>Streptophyta</taxon>
        <taxon>Embryophyta</taxon>
        <taxon>Tracheophyta</taxon>
        <taxon>Spermatophyta</taxon>
        <taxon>Magnoliopsida</taxon>
        <taxon>eudicotyledons</taxon>
        <taxon>Gunneridae</taxon>
        <taxon>Pentapetalae</taxon>
        <taxon>rosids</taxon>
        <taxon>fabids</taxon>
        <taxon>Rosales</taxon>
        <taxon>Cannabaceae</taxon>
        <taxon>Cannabis</taxon>
    </lineage>
</organism>
<dbReference type="Pfam" id="PF13602">
    <property type="entry name" value="ADH_zinc_N_2"/>
    <property type="match status" value="3"/>
</dbReference>
<dbReference type="GO" id="GO:0016491">
    <property type="term" value="F:oxidoreductase activity"/>
    <property type="evidence" value="ECO:0007669"/>
    <property type="project" value="InterPro"/>
</dbReference>
<evidence type="ECO:0000256" key="1">
    <source>
        <dbReference type="SAM" id="SignalP"/>
    </source>
</evidence>
<gene>
    <name evidence="3" type="ORF">G4B88_003747</name>
</gene>